<evidence type="ECO:0000256" key="4">
    <source>
        <dbReference type="ARBA" id="ARBA00012367"/>
    </source>
</evidence>
<comment type="catalytic activity">
    <reaction evidence="8">
        <text>L-lysyl-[lipoyl-carrier protein] + (R)-lipoate + ATP = N(6)-[(R)-lipoyl]-L-lysyl-[lipoyl-carrier protein] + AMP + diphosphate + H(+)</text>
        <dbReference type="Rhea" id="RHEA:49288"/>
        <dbReference type="Rhea" id="RHEA-COMP:10500"/>
        <dbReference type="Rhea" id="RHEA-COMP:10502"/>
        <dbReference type="ChEBI" id="CHEBI:15378"/>
        <dbReference type="ChEBI" id="CHEBI:29969"/>
        <dbReference type="ChEBI" id="CHEBI:30616"/>
        <dbReference type="ChEBI" id="CHEBI:33019"/>
        <dbReference type="ChEBI" id="CHEBI:83088"/>
        <dbReference type="ChEBI" id="CHEBI:83099"/>
        <dbReference type="ChEBI" id="CHEBI:456215"/>
        <dbReference type="EC" id="6.3.1.20"/>
    </reaction>
</comment>
<reference evidence="12" key="4">
    <citation type="journal article" date="2015" name="PLoS ONE">
        <title>Comprehensive Evaluation of Toxoplasma gondii VEG and Neospora caninum LIV Genomes with Tachyzoite Stage Transcriptome and Proteome Defines Novel Transcript Features.</title>
        <authorList>
            <person name="Ramaprasad A."/>
            <person name="Mourier T."/>
            <person name="Naeem R."/>
            <person name="Malas T.B."/>
            <person name="Moussa E."/>
            <person name="Panigrahi A."/>
            <person name="Vermont S.J."/>
            <person name="Otto T.D."/>
            <person name="Wastling J."/>
            <person name="Pain A."/>
        </authorList>
    </citation>
    <scope>NUCLEOTIDE SEQUENCE</scope>
    <source>
        <strain evidence="12">Liverpool</strain>
    </source>
</reference>
<dbReference type="PANTHER" id="PTHR12561">
    <property type="entry name" value="LIPOATE-PROTEIN LIGASE"/>
    <property type="match status" value="1"/>
</dbReference>
<dbReference type="SUPFAM" id="SSF55681">
    <property type="entry name" value="Class II aaRS and biotin synthetases"/>
    <property type="match status" value="1"/>
</dbReference>
<keyword evidence="6" id="KW-0547">Nucleotide-binding</keyword>
<evidence type="ECO:0000256" key="3">
    <source>
        <dbReference type="ARBA" id="ARBA00008242"/>
    </source>
</evidence>
<name>F0VJ37_NEOCL</name>
<dbReference type="GO" id="GO:0017118">
    <property type="term" value="F:lipoyltransferase activity"/>
    <property type="evidence" value="ECO:0007669"/>
    <property type="project" value="TreeGrafter"/>
</dbReference>
<gene>
    <name evidence="12" type="ORF">BN1204_035300</name>
    <name evidence="11" type="ORF">NCLIV_035300</name>
</gene>
<organism evidence="11 13">
    <name type="scientific">Neospora caninum (strain Liverpool)</name>
    <dbReference type="NCBI Taxonomy" id="572307"/>
    <lineage>
        <taxon>Eukaryota</taxon>
        <taxon>Sar</taxon>
        <taxon>Alveolata</taxon>
        <taxon>Apicomplexa</taxon>
        <taxon>Conoidasida</taxon>
        <taxon>Coccidia</taxon>
        <taxon>Eucoccidiorida</taxon>
        <taxon>Eimeriorina</taxon>
        <taxon>Sarcocystidae</taxon>
        <taxon>Neospora</taxon>
    </lineage>
</organism>
<dbReference type="RefSeq" id="XP_003883780.1">
    <property type="nucleotide sequence ID" value="XM_003883731.1"/>
</dbReference>
<evidence type="ECO:0000259" key="10">
    <source>
        <dbReference type="PROSITE" id="PS51733"/>
    </source>
</evidence>
<reference evidence="11" key="2">
    <citation type="submission" date="2011-03" db="EMBL/GenBank/DDBJ databases">
        <title>Comparative genomics and transcriptomics of Neospora caninum and Toxoplasma gondii.</title>
        <authorList>
            <person name="Reid A.J."/>
            <person name="Sohal A."/>
            <person name="Harris D."/>
            <person name="Quail M."/>
            <person name="Sanders M."/>
            <person name="Berriman M."/>
            <person name="Wastling J.M."/>
            <person name="Pain A."/>
        </authorList>
    </citation>
    <scope>NUCLEOTIDE SEQUENCE</scope>
    <source>
        <strain evidence="11">Liverpool</strain>
    </source>
</reference>
<dbReference type="VEuPathDB" id="ToxoDB:NCLIV_035300"/>
<evidence type="ECO:0000313" key="13">
    <source>
        <dbReference type="Proteomes" id="UP000007494"/>
    </source>
</evidence>
<dbReference type="InParanoid" id="F0VJ37"/>
<dbReference type="EMBL" id="FR823390">
    <property type="protein sequence ID" value="CBZ53748.1"/>
    <property type="molecule type" value="Genomic_DNA"/>
</dbReference>
<evidence type="ECO:0000256" key="6">
    <source>
        <dbReference type="ARBA" id="ARBA00022741"/>
    </source>
</evidence>
<keyword evidence="7" id="KW-0067">ATP-binding</keyword>
<evidence type="ECO:0000256" key="7">
    <source>
        <dbReference type="ARBA" id="ARBA00022840"/>
    </source>
</evidence>
<dbReference type="FunCoup" id="F0VJ37">
    <property type="interactions" value="97"/>
</dbReference>
<protein>
    <recommendedName>
        <fullName evidence="4">lipoate--protein ligase</fullName>
        <ecNumber evidence="4">6.3.1.20</ecNumber>
    </recommendedName>
</protein>
<sequence length="484" mass="54042">MSLARRTQQPLLALPPRAVFSRGLGPGFAPPFQSRRRSCARRDPSTSWLSPSVALPPLRNSLLSASAHHASLPTSFPAFHDPRKAHFSTVQTHEETHETSTAPRILSSSSSDIVENLAAECFLVDVFGRGHGLPASAGEGAERAKAENAESAAKQRTERRDLRAPLLFLWRNDKTIVIGRHQNAWSECNIQKMDESGVKLARRYTGGGAVYQDLGNTCFTFLDPVATHNKERNNKIILRALEKAFGIKCSASGRNDLVASDGRKFSGAAYSKLPHGWLHHGTVMREVDCEALGRYLTPSKEKLASKSIKSVTSRVVNLKTLHAGITHDNLCDAITDSFLEEYGSSADRNVVRGMDSVENLQLEGTEYRMREHPVFQNHFRTLSNWEWRYGHSPAFERSLSHRFPWGSFDVHVNVAQGYVTDAKIYSDCLFPDLVDAFTEAVRGCRFTELELRRAILDITLEKTSPELDCFLRDFADWLSTASQE</sequence>
<evidence type="ECO:0000256" key="5">
    <source>
        <dbReference type="ARBA" id="ARBA00022598"/>
    </source>
</evidence>
<evidence type="ECO:0000256" key="8">
    <source>
        <dbReference type="ARBA" id="ARBA00048037"/>
    </source>
</evidence>
<feature type="region of interest" description="Disordered" evidence="9">
    <location>
        <begin position="136"/>
        <end position="157"/>
    </location>
</feature>
<dbReference type="Gene3D" id="3.30.390.50">
    <property type="entry name" value="CO dehydrogenase flavoprotein, C-terminal domain"/>
    <property type="match status" value="1"/>
</dbReference>
<dbReference type="EC" id="6.3.1.20" evidence="4"/>
<dbReference type="PROSITE" id="PS51733">
    <property type="entry name" value="BPL_LPL_CATALYTIC"/>
    <property type="match status" value="1"/>
</dbReference>
<dbReference type="EMBL" id="LN714483">
    <property type="protein sequence ID" value="CEL67740.1"/>
    <property type="molecule type" value="Genomic_DNA"/>
</dbReference>
<proteinExistence type="inferred from homology"/>
<dbReference type="AlphaFoldDB" id="F0VJ37"/>
<dbReference type="GO" id="GO:0016979">
    <property type="term" value="F:lipoate-protein ligase activity"/>
    <property type="evidence" value="ECO:0007669"/>
    <property type="project" value="UniProtKB-EC"/>
</dbReference>
<feature type="domain" description="BPL/LPL catalytic" evidence="10">
    <location>
        <begin position="161"/>
        <end position="346"/>
    </location>
</feature>
<reference evidence="13" key="3">
    <citation type="journal article" date="2012" name="PLoS Pathog.">
        <title>Comparative genomics of the apicomplexan parasites Toxoplasma gondii and Neospora caninum: Coccidia differing in host range and transmission strategy.</title>
        <authorList>
            <person name="Reid A.J."/>
            <person name="Vermont S.J."/>
            <person name="Cotton J.A."/>
            <person name="Harris D."/>
            <person name="Hill-Cawthorne G.A."/>
            <person name="Konen-Waisman S."/>
            <person name="Latham S.M."/>
            <person name="Mourier T."/>
            <person name="Norton R."/>
            <person name="Quail M.A."/>
            <person name="Sanders M."/>
            <person name="Shanmugam D."/>
            <person name="Sohal A."/>
            <person name="Wasmuth J.D."/>
            <person name="Brunk B."/>
            <person name="Grigg M.E."/>
            <person name="Howard J.C."/>
            <person name="Parkinson J."/>
            <person name="Roos D.S."/>
            <person name="Trees A.J."/>
            <person name="Berriman M."/>
            <person name="Pain A."/>
            <person name="Wastling J.M."/>
        </authorList>
    </citation>
    <scope>NUCLEOTIDE SEQUENCE [LARGE SCALE GENOMIC DNA]</scope>
    <source>
        <strain evidence="13">Liverpool</strain>
    </source>
</reference>
<dbReference type="GO" id="GO:0009249">
    <property type="term" value="P:protein lipoylation"/>
    <property type="evidence" value="ECO:0007669"/>
    <property type="project" value="InterPro"/>
</dbReference>
<reference evidence="11" key="1">
    <citation type="submission" date="2011-02" db="EMBL/GenBank/DDBJ databases">
        <authorList>
            <person name="Aslett M."/>
        </authorList>
    </citation>
    <scope>NUCLEOTIDE SEQUENCE</scope>
    <source>
        <strain evidence="11">Liverpool</strain>
    </source>
</reference>
<dbReference type="UniPathway" id="UPA00537">
    <property type="reaction ID" value="UER00594"/>
</dbReference>
<dbReference type="InterPro" id="IPR004562">
    <property type="entry name" value="LipoylTrfase_LipoateP_Ligase"/>
</dbReference>
<dbReference type="PANTHER" id="PTHR12561:SF3">
    <property type="entry name" value="LIPOYLTRANSFERASE 1, MITOCHONDRIAL"/>
    <property type="match status" value="1"/>
</dbReference>
<evidence type="ECO:0000313" key="11">
    <source>
        <dbReference type="EMBL" id="CBZ53748.1"/>
    </source>
</evidence>
<dbReference type="Proteomes" id="UP000007494">
    <property type="component" value="Chromosome VIII"/>
</dbReference>
<dbReference type="Pfam" id="PF21948">
    <property type="entry name" value="LplA-B_cat"/>
    <property type="match status" value="1"/>
</dbReference>
<accession>F0VJ37</accession>
<dbReference type="OrthoDB" id="201621at2759"/>
<evidence type="ECO:0000256" key="2">
    <source>
        <dbReference type="ARBA" id="ARBA00005124"/>
    </source>
</evidence>
<feature type="compositionally biased region" description="Basic and acidic residues" evidence="9">
    <location>
        <begin position="140"/>
        <end position="157"/>
    </location>
</feature>
<dbReference type="OMA" id="DITHERW"/>
<keyword evidence="5 11" id="KW-0436">Ligase</keyword>
<comment type="pathway">
    <text evidence="1">Protein modification; protein lipoylation via exogenous pathway; protein N(6)-(lipoyl)lysine from lipoate: step 2/2.</text>
</comment>
<comment type="pathway">
    <text evidence="2">Protein modification; protein lipoylation via exogenous pathway; protein N(6)-(lipoyl)lysine from lipoate: step 1/2.</text>
</comment>
<evidence type="ECO:0000256" key="1">
    <source>
        <dbReference type="ARBA" id="ARBA00005085"/>
    </source>
</evidence>
<dbReference type="Gene3D" id="3.30.930.10">
    <property type="entry name" value="Bira Bifunctional Protein, Domain 2"/>
    <property type="match status" value="1"/>
</dbReference>
<evidence type="ECO:0000256" key="9">
    <source>
        <dbReference type="SAM" id="MobiDB-lite"/>
    </source>
</evidence>
<dbReference type="Pfam" id="PF10437">
    <property type="entry name" value="Lip_prot_lig_C"/>
    <property type="match status" value="1"/>
</dbReference>
<dbReference type="GO" id="GO:0005737">
    <property type="term" value="C:cytoplasm"/>
    <property type="evidence" value="ECO:0007669"/>
    <property type="project" value="TreeGrafter"/>
</dbReference>
<dbReference type="GO" id="GO:0005524">
    <property type="term" value="F:ATP binding"/>
    <property type="evidence" value="ECO:0007669"/>
    <property type="project" value="UniProtKB-KW"/>
</dbReference>
<dbReference type="SUPFAM" id="SSF82649">
    <property type="entry name" value="SufE/NifU"/>
    <property type="match status" value="1"/>
</dbReference>
<keyword evidence="13" id="KW-1185">Reference proteome</keyword>
<dbReference type="InterPro" id="IPR004143">
    <property type="entry name" value="BPL_LPL_catalytic"/>
</dbReference>
<comment type="similarity">
    <text evidence="3">Belongs to the LplA family.</text>
</comment>
<dbReference type="CDD" id="cd16443">
    <property type="entry name" value="LplA"/>
    <property type="match status" value="1"/>
</dbReference>
<dbReference type="NCBIfam" id="TIGR00545">
    <property type="entry name" value="lipoyltrans"/>
    <property type="match status" value="1"/>
</dbReference>
<dbReference type="InterPro" id="IPR045864">
    <property type="entry name" value="aa-tRNA-synth_II/BPL/LPL"/>
</dbReference>
<dbReference type="GeneID" id="13441967"/>
<evidence type="ECO:0000313" key="12">
    <source>
        <dbReference type="EMBL" id="CEL67740.1"/>
    </source>
</evidence>
<dbReference type="InterPro" id="IPR019491">
    <property type="entry name" value="Lipoate_protein_ligase_C"/>
</dbReference>
<dbReference type="eggNOG" id="KOG3159">
    <property type="taxonomic scope" value="Eukaryota"/>
</dbReference>